<protein>
    <submittedName>
        <fullName evidence="2">SMI1/KNR4 family protein</fullName>
    </submittedName>
</protein>
<evidence type="ECO:0000313" key="2">
    <source>
        <dbReference type="EMBL" id="NUU64370.1"/>
    </source>
</evidence>
<organism evidence="2 3">
    <name type="scientific">Paenibacillus agri</name>
    <dbReference type="NCBI Taxonomy" id="2744309"/>
    <lineage>
        <taxon>Bacteria</taxon>
        <taxon>Bacillati</taxon>
        <taxon>Bacillota</taxon>
        <taxon>Bacilli</taxon>
        <taxon>Bacillales</taxon>
        <taxon>Paenibacillaceae</taxon>
        <taxon>Paenibacillus</taxon>
    </lineage>
</organism>
<dbReference type="Proteomes" id="UP000564806">
    <property type="component" value="Unassembled WGS sequence"/>
</dbReference>
<dbReference type="SUPFAM" id="SSF160631">
    <property type="entry name" value="SMI1/KNR4-like"/>
    <property type="match status" value="1"/>
</dbReference>
<sequence>MNKKNSEFIIWATENRWDITEKSGSQLNLDSSIISRYKEIPNEYLDFLSMVEKCITPDEKTWFICEDEFNNSSAIEFKWNEYESLSLEAAMDDYIWKSEITSWWDNYLPIVMSVDGGYSFYAIDLTNDKGVIVRGCEPEFEEIEKVANTLEQFFDLIMSNSVEFSVT</sequence>
<comment type="caution">
    <text evidence="2">The sequence shown here is derived from an EMBL/GenBank/DDBJ whole genome shotgun (WGS) entry which is preliminary data.</text>
</comment>
<dbReference type="InterPro" id="IPR018958">
    <property type="entry name" value="Knr4/Smi1-like_dom"/>
</dbReference>
<dbReference type="InterPro" id="IPR037883">
    <property type="entry name" value="Knr4/Smi1-like_sf"/>
</dbReference>
<dbReference type="EMBL" id="JABWCS010000221">
    <property type="protein sequence ID" value="NUU64370.1"/>
    <property type="molecule type" value="Genomic_DNA"/>
</dbReference>
<name>A0A850EWR2_9BACL</name>
<evidence type="ECO:0000313" key="3">
    <source>
        <dbReference type="Proteomes" id="UP000564806"/>
    </source>
</evidence>
<dbReference type="Pfam" id="PF09346">
    <property type="entry name" value="SMI1_KNR4"/>
    <property type="match status" value="1"/>
</dbReference>
<evidence type="ECO:0000259" key="1">
    <source>
        <dbReference type="Pfam" id="PF09346"/>
    </source>
</evidence>
<gene>
    <name evidence="2" type="ORF">HPT30_28850</name>
</gene>
<dbReference type="Gene3D" id="3.40.1580.10">
    <property type="entry name" value="SMI1/KNR4-like"/>
    <property type="match status" value="1"/>
</dbReference>
<keyword evidence="3" id="KW-1185">Reference proteome</keyword>
<proteinExistence type="predicted"/>
<reference evidence="2" key="1">
    <citation type="submission" date="2020-06" db="EMBL/GenBank/DDBJ databases">
        <title>Paenibacillus sp. nov., isolated from soil.</title>
        <authorList>
            <person name="Seo Y.L."/>
        </authorList>
    </citation>
    <scope>NUCLEOTIDE SEQUENCE [LARGE SCALE GENOMIC DNA]</scope>
    <source>
        <strain evidence="2">JW14</strain>
    </source>
</reference>
<feature type="domain" description="Knr4/Smi1-like" evidence="1">
    <location>
        <begin position="40"/>
        <end position="155"/>
    </location>
</feature>
<accession>A0A850EWR2</accession>
<dbReference type="RefSeq" id="WP_175374687.1">
    <property type="nucleotide sequence ID" value="NZ_JABWCS010000221.1"/>
</dbReference>
<dbReference type="AlphaFoldDB" id="A0A850EWR2"/>